<protein>
    <submittedName>
        <fullName evidence="2">Phage portal protein, lambda family</fullName>
    </submittedName>
</protein>
<accession>A7ZL64</accession>
<dbReference type="EMBL" id="CP000800">
    <property type="protein sequence ID" value="ABV20970.1"/>
    <property type="molecule type" value="Genomic_DNA"/>
</dbReference>
<dbReference type="HOGENOM" id="CLU_027870_0_0_6"/>
<evidence type="ECO:0000313" key="2">
    <source>
        <dbReference type="EMBL" id="ABV20970.1"/>
    </source>
</evidence>
<dbReference type="GO" id="GO:0019068">
    <property type="term" value="P:virion assembly"/>
    <property type="evidence" value="ECO:0007669"/>
    <property type="project" value="InterPro"/>
</dbReference>
<dbReference type="GO" id="GO:0005198">
    <property type="term" value="F:structural molecule activity"/>
    <property type="evidence" value="ECO:0007669"/>
    <property type="project" value="InterPro"/>
</dbReference>
<dbReference type="Pfam" id="PF05136">
    <property type="entry name" value="Phage_portal_2"/>
    <property type="match status" value="1"/>
</dbReference>
<keyword evidence="3" id="KW-1185">Reference proteome</keyword>
<evidence type="ECO:0000313" key="3">
    <source>
        <dbReference type="Proteomes" id="UP000001122"/>
    </source>
</evidence>
<dbReference type="InterPro" id="IPR006429">
    <property type="entry name" value="Phage_lambda_portal"/>
</dbReference>
<proteinExistence type="predicted"/>
<feature type="region of interest" description="Disordered" evidence="1">
    <location>
        <begin position="1"/>
        <end position="23"/>
    </location>
</feature>
<dbReference type="KEGG" id="ecw:EcE24377A_1445"/>
<organism evidence="2 3">
    <name type="scientific">Escherichia coli O139:H28 (strain E24377A / ETEC)</name>
    <dbReference type="NCBI Taxonomy" id="331111"/>
    <lineage>
        <taxon>Bacteria</taxon>
        <taxon>Pseudomonadati</taxon>
        <taxon>Pseudomonadota</taxon>
        <taxon>Gammaproteobacteria</taxon>
        <taxon>Enterobacterales</taxon>
        <taxon>Enterobacteriaceae</taxon>
        <taxon>Escherichia</taxon>
    </lineage>
</organism>
<gene>
    <name evidence="2" type="ordered locus">EcE24377A_1445</name>
</gene>
<name>A7ZL64_ECO24</name>
<dbReference type="AlphaFoldDB" id="A7ZL64"/>
<evidence type="ECO:0000256" key="1">
    <source>
        <dbReference type="SAM" id="MobiDB-lite"/>
    </source>
</evidence>
<sequence>MIVDKNGRPFPQQTEKKRALNDSGRIPYDSAGFSHGSVVGWNPVLWSPDNEVNIWRNRMVARMRDLVRNDGWANGSITRLLDNAMGVVFRPRMKPDYRMLAEMTGNRAFDADWADEYGRCVEAHWRNWASDAGCYCDLERRQTLPQLFRLAFRHKMIDGDALAVIHWRPDRIAPGRGRYGTVVQVIDPDRLSNPNDAFDMPHIRGGVEIDADGVPVAYHIRSAHMGDWWSGSDTMHWERVPRETSWGRPVVVHDFDHDRAGQHRGVGILNPVVQRLKMLIKYDQVELEAAIINAMFGFFITSPYDPKLTEDLMSDAEVINGYQDARMKYHDTNRISMSGVRIPITFPGEEPKAVSAARPR</sequence>
<reference evidence="3" key="1">
    <citation type="journal article" date="2008" name="J. Bacteriol.">
        <title>The pangenome structure of Escherichia coli: comparative genomic analysis of E. coli commensal and pathogenic isolates.</title>
        <authorList>
            <person name="Rasko D.A."/>
            <person name="Rosovitz M.J."/>
            <person name="Myers G.S."/>
            <person name="Mongodin E.F."/>
            <person name="Fricke W.F."/>
            <person name="Gajer P."/>
            <person name="Crabtree J."/>
            <person name="Sebaihia M."/>
            <person name="Thomson N.R."/>
            <person name="Chaudhuri R."/>
            <person name="Henderson I.R."/>
            <person name="Sperandio V."/>
            <person name="Ravel J."/>
        </authorList>
    </citation>
    <scope>NUCLEOTIDE SEQUENCE [LARGE SCALE GENOMIC DNA]</scope>
    <source>
        <strain evidence="3">E24377A / ETEC</strain>
    </source>
</reference>
<dbReference type="Proteomes" id="UP000001122">
    <property type="component" value="Chromosome"/>
</dbReference>